<organism evidence="2 3">
    <name type="scientific">Gemmobacter aquatilis</name>
    <dbReference type="NCBI Taxonomy" id="933059"/>
    <lineage>
        <taxon>Bacteria</taxon>
        <taxon>Pseudomonadati</taxon>
        <taxon>Pseudomonadota</taxon>
        <taxon>Alphaproteobacteria</taxon>
        <taxon>Rhodobacterales</taxon>
        <taxon>Paracoccaceae</taxon>
        <taxon>Gemmobacter</taxon>
    </lineage>
</organism>
<feature type="domain" description="Hedgehog/Intein (Hint)" evidence="1">
    <location>
        <begin position="24"/>
        <end position="66"/>
    </location>
</feature>
<evidence type="ECO:0000313" key="2">
    <source>
        <dbReference type="EMBL" id="SEM92071.1"/>
    </source>
</evidence>
<dbReference type="OrthoDB" id="6305173at2"/>
<dbReference type="EMBL" id="FOCE01000002">
    <property type="protein sequence ID" value="SEM92071.1"/>
    <property type="molecule type" value="Genomic_DNA"/>
</dbReference>
<dbReference type="InterPro" id="IPR028992">
    <property type="entry name" value="Hedgehog/Intein_dom"/>
</dbReference>
<evidence type="ECO:0000313" key="3">
    <source>
        <dbReference type="Proteomes" id="UP000198761"/>
    </source>
</evidence>
<protein>
    <submittedName>
        <fullName evidence="2">Hint domain-containing protein</fullName>
    </submittedName>
</protein>
<reference evidence="2 3" key="1">
    <citation type="submission" date="2016-10" db="EMBL/GenBank/DDBJ databases">
        <authorList>
            <person name="de Groot N.N."/>
        </authorList>
    </citation>
    <scope>NUCLEOTIDE SEQUENCE [LARGE SCALE GENOMIC DNA]</scope>
    <source>
        <strain evidence="2 3">DSM 3857</strain>
    </source>
</reference>
<name>A0A1H8CA11_9RHOB</name>
<dbReference type="AlphaFoldDB" id="A0A1H8CA11"/>
<keyword evidence="3" id="KW-1185">Reference proteome</keyword>
<dbReference type="Pfam" id="PF13403">
    <property type="entry name" value="Hint_2"/>
    <property type="match status" value="1"/>
</dbReference>
<accession>A0A1H8CA11</accession>
<dbReference type="InterPro" id="IPR036844">
    <property type="entry name" value="Hint_dom_sf"/>
</dbReference>
<proteinExistence type="predicted"/>
<gene>
    <name evidence="2" type="ORF">SAMN04488103_102447</name>
</gene>
<evidence type="ECO:0000259" key="1">
    <source>
        <dbReference type="Pfam" id="PF13403"/>
    </source>
</evidence>
<dbReference type="SUPFAM" id="SSF51294">
    <property type="entry name" value="Hedgehog/intein (Hint) domain"/>
    <property type="match status" value="1"/>
</dbReference>
<dbReference type="Proteomes" id="UP000198761">
    <property type="component" value="Unassembled WGS sequence"/>
</dbReference>
<sequence>MFLYTVKARGSQPRAFSIPAAALPGFVAGTLIATPLGDMPVERLEPGDALLAADGRILPLRSVSRRLPADAPPQFHLACDRPEVLLANGLPVATPGLPLAPPHLA</sequence>
<dbReference type="RefSeq" id="WP_091298449.1">
    <property type="nucleotide sequence ID" value="NZ_FOCE01000002.1"/>
</dbReference>